<reference evidence="4" key="2">
    <citation type="submission" date="2025-08" db="UniProtKB">
        <authorList>
            <consortium name="RefSeq"/>
        </authorList>
    </citation>
    <scope>IDENTIFICATION</scope>
    <source>
        <tissue evidence="4">Etiolated seedlings</tissue>
    </source>
</reference>
<evidence type="ECO:0000256" key="1">
    <source>
        <dbReference type="SAM" id="MobiDB-lite"/>
    </source>
</evidence>
<name>A0A1S2YT60_CICAR</name>
<dbReference type="OrthoDB" id="1436628at2759"/>
<protein>
    <submittedName>
        <fullName evidence="4">Eggshell protein 2A-like</fullName>
    </submittedName>
</protein>
<accession>A0A1S2YT60</accession>
<dbReference type="Proteomes" id="UP000087171">
    <property type="component" value="Chromosome Ca7"/>
</dbReference>
<evidence type="ECO:0000256" key="2">
    <source>
        <dbReference type="SAM" id="SignalP"/>
    </source>
</evidence>
<feature type="chain" id="PRO_5010258909" evidence="2">
    <location>
        <begin position="20"/>
        <end position="128"/>
    </location>
</feature>
<proteinExistence type="predicted"/>
<evidence type="ECO:0000313" key="4">
    <source>
        <dbReference type="RefSeq" id="XP_004509499.1"/>
    </source>
</evidence>
<keyword evidence="3" id="KW-1185">Reference proteome</keyword>
<gene>
    <name evidence="4" type="primary">LOC101508503</name>
</gene>
<reference evidence="3" key="1">
    <citation type="journal article" date="2013" name="Nat. Biotechnol.">
        <title>Draft genome sequence of chickpea (Cicer arietinum) provides a resource for trait improvement.</title>
        <authorList>
            <person name="Varshney R.K."/>
            <person name="Song C."/>
            <person name="Saxena R.K."/>
            <person name="Azam S."/>
            <person name="Yu S."/>
            <person name="Sharpe A.G."/>
            <person name="Cannon S."/>
            <person name="Baek J."/>
            <person name="Rosen B.D."/>
            <person name="Tar'an B."/>
            <person name="Millan T."/>
            <person name="Zhang X."/>
            <person name="Ramsay L.D."/>
            <person name="Iwata A."/>
            <person name="Wang Y."/>
            <person name="Nelson W."/>
            <person name="Farmer A.D."/>
            <person name="Gaur P.M."/>
            <person name="Soderlund C."/>
            <person name="Penmetsa R.V."/>
            <person name="Xu C."/>
            <person name="Bharti A.K."/>
            <person name="He W."/>
            <person name="Winter P."/>
            <person name="Zhao S."/>
            <person name="Hane J.K."/>
            <person name="Carrasquilla-Garcia N."/>
            <person name="Condie J.A."/>
            <person name="Upadhyaya H.D."/>
            <person name="Luo M.C."/>
            <person name="Thudi M."/>
            <person name="Gowda C.L."/>
            <person name="Singh N.P."/>
            <person name="Lichtenzveig J."/>
            <person name="Gali K.K."/>
            <person name="Rubio J."/>
            <person name="Nadarajan N."/>
            <person name="Dolezel J."/>
            <person name="Bansal K.C."/>
            <person name="Xu X."/>
            <person name="Edwards D."/>
            <person name="Zhang G."/>
            <person name="Kahl G."/>
            <person name="Gil J."/>
            <person name="Singh K.B."/>
            <person name="Datta S.K."/>
            <person name="Jackson S.A."/>
            <person name="Wang J."/>
            <person name="Cook D.R."/>
        </authorList>
    </citation>
    <scope>NUCLEOTIDE SEQUENCE [LARGE SCALE GENOMIC DNA]</scope>
    <source>
        <strain evidence="3">cv. CDC Frontier</strain>
    </source>
</reference>
<feature type="signal peptide" evidence="2">
    <location>
        <begin position="1"/>
        <end position="19"/>
    </location>
</feature>
<organism evidence="3 4">
    <name type="scientific">Cicer arietinum</name>
    <name type="common">Chickpea</name>
    <name type="synonym">Garbanzo</name>
    <dbReference type="NCBI Taxonomy" id="3827"/>
    <lineage>
        <taxon>Eukaryota</taxon>
        <taxon>Viridiplantae</taxon>
        <taxon>Streptophyta</taxon>
        <taxon>Embryophyta</taxon>
        <taxon>Tracheophyta</taxon>
        <taxon>Spermatophyta</taxon>
        <taxon>Magnoliopsida</taxon>
        <taxon>eudicotyledons</taxon>
        <taxon>Gunneridae</taxon>
        <taxon>Pentapetalae</taxon>
        <taxon>rosids</taxon>
        <taxon>fabids</taxon>
        <taxon>Fabales</taxon>
        <taxon>Fabaceae</taxon>
        <taxon>Papilionoideae</taxon>
        <taxon>50 kb inversion clade</taxon>
        <taxon>NPAAA clade</taxon>
        <taxon>Hologalegina</taxon>
        <taxon>IRL clade</taxon>
        <taxon>Cicereae</taxon>
        <taxon>Cicer</taxon>
    </lineage>
</organism>
<evidence type="ECO:0000313" key="3">
    <source>
        <dbReference type="Proteomes" id="UP000087171"/>
    </source>
</evidence>
<dbReference type="AlphaFoldDB" id="A0A1S2YT60"/>
<sequence length="128" mass="12962">MGRVFLVALVMIVISPCLANGRKHFWDDIINSTAEVHRLVEDFNGSNTEYSSENVLVERKLSRNNGGKGTDSGGGGGGGGGGGRGYGGGNGRGGGGGGGGGNGHDIMVGGKGRDEVDEQSPSKRTKTL</sequence>
<keyword evidence="2" id="KW-0732">Signal</keyword>
<dbReference type="RefSeq" id="XP_004509499.1">
    <property type="nucleotide sequence ID" value="XM_004509442.1"/>
</dbReference>
<dbReference type="PaxDb" id="3827-XP_004509499.1"/>
<feature type="region of interest" description="Disordered" evidence="1">
    <location>
        <begin position="58"/>
        <end position="128"/>
    </location>
</feature>
<feature type="compositionally biased region" description="Gly residues" evidence="1">
    <location>
        <begin position="66"/>
        <end position="103"/>
    </location>
</feature>